<gene>
    <name evidence="2" type="ORF">ENM11_06625</name>
</gene>
<reference evidence="2" key="1">
    <citation type="journal article" date="2020" name="mSystems">
        <title>Genome- and Community-Level Interaction Insights into Carbon Utilization and Element Cycling Functions of Hydrothermarchaeota in Hydrothermal Sediment.</title>
        <authorList>
            <person name="Zhou Z."/>
            <person name="Liu Y."/>
            <person name="Xu W."/>
            <person name="Pan J."/>
            <person name="Luo Z.H."/>
            <person name="Li M."/>
        </authorList>
    </citation>
    <scope>NUCLEOTIDE SEQUENCE [LARGE SCALE GENOMIC DNA]</scope>
    <source>
        <strain evidence="2">SpSt-1056</strain>
    </source>
</reference>
<name>A0A7C5Q772_CALS0</name>
<dbReference type="PANTHER" id="PTHR39209:SF2">
    <property type="entry name" value="CYTOPLASMIC PROTEIN"/>
    <property type="match status" value="1"/>
</dbReference>
<dbReference type="Pfam" id="PF03483">
    <property type="entry name" value="B3_4"/>
    <property type="match status" value="1"/>
</dbReference>
<protein>
    <recommendedName>
        <fullName evidence="1">B3/B4 tRNA-binding domain-containing protein</fullName>
    </recommendedName>
</protein>
<dbReference type="Gene3D" id="3.50.40.10">
    <property type="entry name" value="Phenylalanyl-trna Synthetase, Chain B, domain 3"/>
    <property type="match status" value="1"/>
</dbReference>
<sequence>MRLSIARDVSAVFQGLGVWLALVNDVSVTAEAERLEPFIAEAVSTVRKSFKLEELTKNPLVRAYRDFFWRMGVDPTKTRPSAEALLRRVLQGKEFPRVNTLVDVYNVVSMKNIVPIAAFDADRLAGDLVMRFARGGESFRGIGMEKPLTLSGGEVVVEDGQKLIAVYPYRDADSSKVTEQSRNVLLMVCGVPGVQTEYLKNCLDQLVEAVLKYCGGRLVWESLATS</sequence>
<dbReference type="GO" id="GO:0004826">
    <property type="term" value="F:phenylalanine-tRNA ligase activity"/>
    <property type="evidence" value="ECO:0007669"/>
    <property type="project" value="InterPro"/>
</dbReference>
<dbReference type="SMART" id="SM00873">
    <property type="entry name" value="B3_4"/>
    <property type="match status" value="1"/>
</dbReference>
<dbReference type="PANTHER" id="PTHR39209">
    <property type="match status" value="1"/>
</dbReference>
<dbReference type="InterPro" id="IPR005146">
    <property type="entry name" value="B3/B4_tRNA-bd"/>
</dbReference>
<dbReference type="SUPFAM" id="SSF56037">
    <property type="entry name" value="PheT/TilS domain"/>
    <property type="match status" value="1"/>
</dbReference>
<dbReference type="InterPro" id="IPR020825">
    <property type="entry name" value="Phe-tRNA_synthase-like_B3/B4"/>
</dbReference>
<dbReference type="GO" id="GO:0003723">
    <property type="term" value="F:RNA binding"/>
    <property type="evidence" value="ECO:0007669"/>
    <property type="project" value="InterPro"/>
</dbReference>
<comment type="caution">
    <text evidence="2">The sequence shown here is derived from an EMBL/GenBank/DDBJ whole genome shotgun (WGS) entry which is preliminary data.</text>
</comment>
<evidence type="ECO:0000259" key="1">
    <source>
        <dbReference type="SMART" id="SM00873"/>
    </source>
</evidence>
<evidence type="ECO:0000313" key="2">
    <source>
        <dbReference type="EMBL" id="HHK68807.1"/>
    </source>
</evidence>
<proteinExistence type="predicted"/>
<dbReference type="AlphaFoldDB" id="A0A7C5Q772"/>
<feature type="domain" description="B3/B4 tRNA-binding" evidence="1">
    <location>
        <begin position="63"/>
        <end position="215"/>
    </location>
</feature>
<organism evidence="2">
    <name type="scientific">Caldiarchaeum subterraneum</name>
    <dbReference type="NCBI Taxonomy" id="311458"/>
    <lineage>
        <taxon>Archaea</taxon>
        <taxon>Nitrososphaerota</taxon>
        <taxon>Candidatus Caldarchaeales</taxon>
        <taxon>Candidatus Caldarchaeaceae</taxon>
        <taxon>Candidatus Caldarchaeum</taxon>
    </lineage>
</organism>
<dbReference type="EMBL" id="DRWN01000056">
    <property type="protein sequence ID" value="HHK68807.1"/>
    <property type="molecule type" value="Genomic_DNA"/>
</dbReference>
<accession>A0A7C5Q772</accession>